<dbReference type="HAMAP" id="MF_00386">
    <property type="entry name" value="UPF0161_YidD"/>
    <property type="match status" value="1"/>
</dbReference>
<keyword evidence="1" id="KW-0472">Membrane</keyword>
<accession>A0A225DZX7</accession>
<comment type="similarity">
    <text evidence="1">Belongs to the UPF0161 family.</text>
</comment>
<sequence>MIRWLWHGPAVVLSAILIVGVRGYQYLIRPLLPPVCRFTPGCSEYFILSVGKYGPIKGAIKGTWRICRCNPFFPGGYDPP</sequence>
<keyword evidence="3" id="KW-1185">Reference proteome</keyword>
<dbReference type="NCBIfam" id="TIGR00278">
    <property type="entry name" value="membrane protein insertion efficiency factor YidD"/>
    <property type="match status" value="1"/>
</dbReference>
<dbReference type="InterPro" id="IPR002696">
    <property type="entry name" value="Membr_insert_effic_factor_YidD"/>
</dbReference>
<dbReference type="PANTHER" id="PTHR33383">
    <property type="entry name" value="MEMBRANE PROTEIN INSERTION EFFICIENCY FACTOR-RELATED"/>
    <property type="match status" value="1"/>
</dbReference>
<dbReference type="PANTHER" id="PTHR33383:SF1">
    <property type="entry name" value="MEMBRANE PROTEIN INSERTION EFFICIENCY FACTOR-RELATED"/>
    <property type="match status" value="1"/>
</dbReference>
<name>A0A225DZX7_9BACT</name>
<evidence type="ECO:0000256" key="1">
    <source>
        <dbReference type="HAMAP-Rule" id="MF_00386"/>
    </source>
</evidence>
<dbReference type="EMBL" id="NIDE01000002">
    <property type="protein sequence ID" value="OWK45124.1"/>
    <property type="molecule type" value="Genomic_DNA"/>
</dbReference>
<keyword evidence="1" id="KW-1003">Cell membrane</keyword>
<gene>
    <name evidence="2" type="ORF">FRUB_01455</name>
</gene>
<dbReference type="Proteomes" id="UP000214646">
    <property type="component" value="Unassembled WGS sequence"/>
</dbReference>
<comment type="subcellular location">
    <subcellularLocation>
        <location evidence="1">Cell membrane</location>
        <topology evidence="1">Peripheral membrane protein</topology>
        <orientation evidence="1">Cytoplasmic side</orientation>
    </subcellularLocation>
</comment>
<dbReference type="RefSeq" id="WP_238602491.1">
    <property type="nucleotide sequence ID" value="NZ_NIDE01000002.1"/>
</dbReference>
<comment type="caution">
    <text evidence="2">The sequence shown here is derived from an EMBL/GenBank/DDBJ whole genome shotgun (WGS) entry which is preliminary data.</text>
</comment>
<dbReference type="GO" id="GO:0005886">
    <property type="term" value="C:plasma membrane"/>
    <property type="evidence" value="ECO:0007669"/>
    <property type="project" value="UniProtKB-SubCell"/>
</dbReference>
<organism evidence="2 3">
    <name type="scientific">Fimbriiglobus ruber</name>
    <dbReference type="NCBI Taxonomy" id="1908690"/>
    <lineage>
        <taxon>Bacteria</taxon>
        <taxon>Pseudomonadati</taxon>
        <taxon>Planctomycetota</taxon>
        <taxon>Planctomycetia</taxon>
        <taxon>Gemmatales</taxon>
        <taxon>Gemmataceae</taxon>
        <taxon>Fimbriiglobus</taxon>
    </lineage>
</organism>
<evidence type="ECO:0000313" key="3">
    <source>
        <dbReference type="Proteomes" id="UP000214646"/>
    </source>
</evidence>
<proteinExistence type="inferred from homology"/>
<protein>
    <recommendedName>
        <fullName evidence="1">Putative membrane protein insertion efficiency factor</fullName>
    </recommendedName>
</protein>
<dbReference type="SMART" id="SM01234">
    <property type="entry name" value="Haemolytic"/>
    <property type="match status" value="1"/>
</dbReference>
<reference evidence="3" key="1">
    <citation type="submission" date="2017-06" db="EMBL/GenBank/DDBJ databases">
        <title>Genome analysis of Fimbriiglobus ruber SP5, the first member of the order Planctomycetales with confirmed chitinolytic capability.</title>
        <authorList>
            <person name="Ravin N.V."/>
            <person name="Rakitin A.L."/>
            <person name="Ivanova A.A."/>
            <person name="Beletsky A.V."/>
            <person name="Kulichevskaya I.S."/>
            <person name="Mardanov A.V."/>
            <person name="Dedysh S.N."/>
        </authorList>
    </citation>
    <scope>NUCLEOTIDE SEQUENCE [LARGE SCALE GENOMIC DNA]</scope>
    <source>
        <strain evidence="3">SP5</strain>
    </source>
</reference>
<dbReference type="Pfam" id="PF01809">
    <property type="entry name" value="YidD"/>
    <property type="match status" value="1"/>
</dbReference>
<dbReference type="AlphaFoldDB" id="A0A225DZX7"/>
<comment type="function">
    <text evidence="1">Could be involved in insertion of integral membrane proteins into the membrane.</text>
</comment>
<evidence type="ECO:0000313" key="2">
    <source>
        <dbReference type="EMBL" id="OWK45124.1"/>
    </source>
</evidence>